<dbReference type="AlphaFoldDB" id="A0A8H7T7T7"/>
<evidence type="ECO:0000313" key="1">
    <source>
        <dbReference type="EMBL" id="KAG4414065.1"/>
    </source>
</evidence>
<organism evidence="1 2">
    <name type="scientific">Cadophora malorum</name>
    <dbReference type="NCBI Taxonomy" id="108018"/>
    <lineage>
        <taxon>Eukaryota</taxon>
        <taxon>Fungi</taxon>
        <taxon>Dikarya</taxon>
        <taxon>Ascomycota</taxon>
        <taxon>Pezizomycotina</taxon>
        <taxon>Leotiomycetes</taxon>
        <taxon>Helotiales</taxon>
        <taxon>Ploettnerulaceae</taxon>
        <taxon>Cadophora</taxon>
    </lineage>
</organism>
<accession>A0A8H7T7T7</accession>
<evidence type="ECO:0000313" key="2">
    <source>
        <dbReference type="Proteomes" id="UP000664132"/>
    </source>
</evidence>
<comment type="caution">
    <text evidence="1">The sequence shown here is derived from an EMBL/GenBank/DDBJ whole genome shotgun (WGS) entry which is preliminary data.</text>
</comment>
<sequence>MYGTLVGKDGKTYEIAIYTQTLVKIVDAETNLPLPSNVIKYPEEIQQGWDRYLKPDRTNRLLNKKQMGDRARKHTLDALCKPVGDKVKDPTDAAGPLIVEYQPTATKHRTKERHGKEGKQVVRRTSLTIWACLVPKRQPVTKEVLTTEEEFMVKDLMLKDLVANLVAVED</sequence>
<name>A0A8H7T7T7_9HELO</name>
<protein>
    <submittedName>
        <fullName evidence="1">Uncharacterized protein</fullName>
    </submittedName>
</protein>
<dbReference type="Proteomes" id="UP000664132">
    <property type="component" value="Unassembled WGS sequence"/>
</dbReference>
<reference evidence="1" key="1">
    <citation type="submission" date="2021-02" db="EMBL/GenBank/DDBJ databases">
        <title>Genome sequence Cadophora malorum strain M34.</title>
        <authorList>
            <person name="Stefanovic E."/>
            <person name="Vu D."/>
            <person name="Scully C."/>
            <person name="Dijksterhuis J."/>
            <person name="Roader J."/>
            <person name="Houbraken J."/>
        </authorList>
    </citation>
    <scope>NUCLEOTIDE SEQUENCE</scope>
    <source>
        <strain evidence="1">M34</strain>
    </source>
</reference>
<proteinExistence type="predicted"/>
<keyword evidence="2" id="KW-1185">Reference proteome</keyword>
<gene>
    <name evidence="1" type="ORF">IFR04_012809</name>
</gene>
<dbReference type="EMBL" id="JAFJYH010000283">
    <property type="protein sequence ID" value="KAG4414065.1"/>
    <property type="molecule type" value="Genomic_DNA"/>
</dbReference>